<evidence type="ECO:0000256" key="5">
    <source>
        <dbReference type="PIRNR" id="PIRNR001365"/>
    </source>
</evidence>
<comment type="caution">
    <text evidence="8">The sequence shown here is derived from an EMBL/GenBank/DDBJ whole genome shotgun (WGS) entry which is preliminary data.</text>
</comment>
<feature type="binding site" evidence="7">
    <location>
        <position position="213"/>
    </location>
    <ligand>
        <name>pyruvate</name>
        <dbReference type="ChEBI" id="CHEBI:15361"/>
    </ligand>
</feature>
<dbReference type="AlphaFoldDB" id="A0A2T0XRQ2"/>
<feature type="active site" description="Proton donor/acceptor" evidence="6">
    <location>
        <position position="141"/>
    </location>
</feature>
<keyword evidence="3 5" id="KW-0456">Lyase</keyword>
<gene>
    <name evidence="8" type="ORF">DFO77_1179</name>
</gene>
<sequence length="310" mass="34330">MKLEKFKGLVAAPFTPMHENGELNLDKIDDYYNLLLENNISGAFINGSTGEGVSMSMEEKKEVTRVWCKKAAESPGVRIINLVGGTSLTDCIELAKYSQENKTDAIAVLAPFYFKPPTVGHLADFIAAIAAAVPEMPVYFYHIPVLSGVNFPMTNLLKEMDEKVPNFAGIKYTHEDFMDFLSCLNYKDGYYDMLWGRDENLLAALALGAEGGVGSTYNYAAPLYYDLIKAFNEGDLKSARKLQQQSIDMIGLLGKYGGIGTGKAFMKYIGLDCGHFRQPVSVMNETDFKNFSKDIETLGMNELFSRLGSQ</sequence>
<dbReference type="GO" id="GO:0016829">
    <property type="term" value="F:lyase activity"/>
    <property type="evidence" value="ECO:0007669"/>
    <property type="project" value="UniProtKB-KW"/>
</dbReference>
<dbReference type="OrthoDB" id="9778880at2"/>
<feature type="active site" description="Schiff-base intermediate with substrate" evidence="6">
    <location>
        <position position="171"/>
    </location>
</feature>
<dbReference type="PANTHER" id="PTHR12128:SF21">
    <property type="entry name" value="N-ACETYLNEURAMINATE LYASE"/>
    <property type="match status" value="1"/>
</dbReference>
<organism evidence="8 9">
    <name type="scientific">Marinilabilia salmonicolor</name>
    <dbReference type="NCBI Taxonomy" id="989"/>
    <lineage>
        <taxon>Bacteria</taxon>
        <taxon>Pseudomonadati</taxon>
        <taxon>Bacteroidota</taxon>
        <taxon>Bacteroidia</taxon>
        <taxon>Marinilabiliales</taxon>
        <taxon>Marinilabiliaceae</taxon>
        <taxon>Marinilabilia</taxon>
    </lineage>
</organism>
<dbReference type="SUPFAM" id="SSF51569">
    <property type="entry name" value="Aldolase"/>
    <property type="match status" value="1"/>
</dbReference>
<evidence type="ECO:0000313" key="9">
    <source>
        <dbReference type="Proteomes" id="UP000252733"/>
    </source>
</evidence>
<name>A0A2T0XRQ2_9BACT</name>
<evidence type="ECO:0000256" key="1">
    <source>
        <dbReference type="ARBA" id="ARBA00004496"/>
    </source>
</evidence>
<dbReference type="Pfam" id="PF00701">
    <property type="entry name" value="DHDPS"/>
    <property type="match status" value="1"/>
</dbReference>
<evidence type="ECO:0000256" key="3">
    <source>
        <dbReference type="ARBA" id="ARBA00023239"/>
    </source>
</evidence>
<protein>
    <submittedName>
        <fullName evidence="8">N-acetylneuraminate lyase</fullName>
    </submittedName>
</protein>
<reference evidence="8 9" key="1">
    <citation type="submission" date="2018-07" db="EMBL/GenBank/DDBJ databases">
        <title>Freshwater and sediment microbial communities from various areas in North America, analyzing microbe dynamics in response to fracking.</title>
        <authorList>
            <person name="Lamendella R."/>
        </authorList>
    </citation>
    <scope>NUCLEOTIDE SEQUENCE [LARGE SCALE GENOMIC DNA]</scope>
    <source>
        <strain evidence="8 9">160A</strain>
    </source>
</reference>
<dbReference type="RefSeq" id="WP_106151646.1">
    <property type="nucleotide sequence ID" value="NZ_PVTS01000002.1"/>
</dbReference>
<proteinExistence type="inferred from homology"/>
<dbReference type="PRINTS" id="PR00146">
    <property type="entry name" value="DHPICSNTHASE"/>
</dbReference>
<dbReference type="Gene3D" id="3.20.20.70">
    <property type="entry name" value="Aldolase class I"/>
    <property type="match status" value="1"/>
</dbReference>
<keyword evidence="4" id="KW-0119">Carbohydrate metabolism</keyword>
<accession>A0A2T0XRQ2</accession>
<dbReference type="InterPro" id="IPR002220">
    <property type="entry name" value="DapA-like"/>
</dbReference>
<feature type="binding site" evidence="7">
    <location>
        <position position="49"/>
    </location>
    <ligand>
        <name>pyruvate</name>
        <dbReference type="ChEBI" id="CHEBI:15361"/>
    </ligand>
</feature>
<evidence type="ECO:0000256" key="6">
    <source>
        <dbReference type="PIRSR" id="PIRSR001365-1"/>
    </source>
</evidence>
<evidence type="ECO:0000256" key="7">
    <source>
        <dbReference type="PIRSR" id="PIRSR001365-2"/>
    </source>
</evidence>
<dbReference type="PIRSF" id="PIRSF001365">
    <property type="entry name" value="DHDPS"/>
    <property type="match status" value="1"/>
</dbReference>
<comment type="subcellular location">
    <subcellularLocation>
        <location evidence="1">Cytoplasm</location>
    </subcellularLocation>
</comment>
<comment type="similarity">
    <text evidence="5">Belongs to the DapA family.</text>
</comment>
<dbReference type="InterPro" id="IPR013785">
    <property type="entry name" value="Aldolase_TIM"/>
</dbReference>
<keyword evidence="9" id="KW-1185">Reference proteome</keyword>
<dbReference type="EMBL" id="QPIZ01000017">
    <property type="protein sequence ID" value="RCW31567.1"/>
    <property type="molecule type" value="Genomic_DNA"/>
</dbReference>
<dbReference type="STRING" id="1168289.GCA_000259075_03594"/>
<dbReference type="GO" id="GO:0005737">
    <property type="term" value="C:cytoplasm"/>
    <property type="evidence" value="ECO:0007669"/>
    <property type="project" value="UniProtKB-SubCell"/>
</dbReference>
<evidence type="ECO:0000256" key="2">
    <source>
        <dbReference type="ARBA" id="ARBA00022490"/>
    </source>
</evidence>
<dbReference type="SMART" id="SM01130">
    <property type="entry name" value="DHDPS"/>
    <property type="match status" value="1"/>
</dbReference>
<evidence type="ECO:0000313" key="8">
    <source>
        <dbReference type="EMBL" id="RCW31567.1"/>
    </source>
</evidence>
<dbReference type="Proteomes" id="UP000252733">
    <property type="component" value="Unassembled WGS sequence"/>
</dbReference>
<keyword evidence="2" id="KW-0963">Cytoplasm</keyword>
<evidence type="ECO:0000256" key="4">
    <source>
        <dbReference type="ARBA" id="ARBA00023277"/>
    </source>
</evidence>
<dbReference type="PANTHER" id="PTHR12128">
    <property type="entry name" value="DIHYDRODIPICOLINATE SYNTHASE"/>
    <property type="match status" value="1"/>
</dbReference>